<dbReference type="Proteomes" id="UP000626148">
    <property type="component" value="Unassembled WGS sequence"/>
</dbReference>
<keyword evidence="3" id="KW-1185">Reference proteome</keyword>
<sequence length="152" mass="16706">MSIQLSGLERYQSHQQLGHTDAPQHSEKAASAGARDTTADLPEDDVSLSDAVALMEWIAHQAPDLEAPTASAPASLGRLSDQLLRFDMITLPEAGRLMSLAEGYDETSTDTPLFTRIGEQLEQSEHFQQKQEWQKLGRLVSNLAAAQMRGFQ</sequence>
<organism evidence="2 3">
    <name type="scientific">Saccharospirillum salsuginis</name>
    <dbReference type="NCBI Taxonomy" id="418750"/>
    <lineage>
        <taxon>Bacteria</taxon>
        <taxon>Pseudomonadati</taxon>
        <taxon>Pseudomonadota</taxon>
        <taxon>Gammaproteobacteria</taxon>
        <taxon>Oceanospirillales</taxon>
        <taxon>Saccharospirillaceae</taxon>
        <taxon>Saccharospirillum</taxon>
    </lineage>
</organism>
<name>A0A918NFS2_9GAMM</name>
<evidence type="ECO:0000256" key="1">
    <source>
        <dbReference type="SAM" id="MobiDB-lite"/>
    </source>
</evidence>
<comment type="caution">
    <text evidence="2">The sequence shown here is derived from an EMBL/GenBank/DDBJ whole genome shotgun (WGS) entry which is preliminary data.</text>
</comment>
<reference evidence="2" key="1">
    <citation type="journal article" date="2014" name="Int. J. Syst. Evol. Microbiol.">
        <title>Complete genome sequence of Corynebacterium casei LMG S-19264T (=DSM 44701T), isolated from a smear-ripened cheese.</title>
        <authorList>
            <consortium name="US DOE Joint Genome Institute (JGI-PGF)"/>
            <person name="Walter F."/>
            <person name="Albersmeier A."/>
            <person name="Kalinowski J."/>
            <person name="Ruckert C."/>
        </authorList>
    </citation>
    <scope>NUCLEOTIDE SEQUENCE</scope>
    <source>
        <strain evidence="2">KCTC 22169</strain>
    </source>
</reference>
<proteinExistence type="predicted"/>
<dbReference type="RefSeq" id="WP_189612363.1">
    <property type="nucleotide sequence ID" value="NZ_BMXR01000013.1"/>
</dbReference>
<accession>A0A918NFS2</accession>
<dbReference type="AlphaFoldDB" id="A0A918NFS2"/>
<dbReference type="EMBL" id="BMXR01000013">
    <property type="protein sequence ID" value="GGX69676.1"/>
    <property type="molecule type" value="Genomic_DNA"/>
</dbReference>
<evidence type="ECO:0000313" key="3">
    <source>
        <dbReference type="Proteomes" id="UP000626148"/>
    </source>
</evidence>
<feature type="region of interest" description="Disordered" evidence="1">
    <location>
        <begin position="1"/>
        <end position="44"/>
    </location>
</feature>
<reference evidence="2" key="2">
    <citation type="submission" date="2020-09" db="EMBL/GenBank/DDBJ databases">
        <authorList>
            <person name="Sun Q."/>
            <person name="Kim S."/>
        </authorList>
    </citation>
    <scope>NUCLEOTIDE SEQUENCE</scope>
    <source>
        <strain evidence="2">KCTC 22169</strain>
    </source>
</reference>
<protein>
    <submittedName>
        <fullName evidence="2">Uncharacterized protein</fullName>
    </submittedName>
</protein>
<gene>
    <name evidence="2" type="ORF">GCM10007392_41590</name>
</gene>
<evidence type="ECO:0000313" key="2">
    <source>
        <dbReference type="EMBL" id="GGX69676.1"/>
    </source>
</evidence>